<dbReference type="RefSeq" id="WP_014452796.1">
    <property type="nucleotide sequence ID" value="NC_017096.1"/>
</dbReference>
<evidence type="ECO:0000313" key="1">
    <source>
        <dbReference type="EMBL" id="BAL80389.1"/>
    </source>
</evidence>
<protein>
    <submittedName>
        <fullName evidence="1">Uncharacterized protein</fullName>
    </submittedName>
</protein>
<dbReference type="InterPro" id="IPR027417">
    <property type="entry name" value="P-loop_NTPase"/>
</dbReference>
<dbReference type="EMBL" id="AP012051">
    <property type="protein sequence ID" value="BAL80389.1"/>
    <property type="molecule type" value="Genomic_DNA"/>
</dbReference>
<accession>A0A7U6JFF7</accession>
<dbReference type="KEGG" id="cex:CSE_02630"/>
<organism evidence="1 2">
    <name type="scientific">Caldisericum exile (strain DSM 21853 / NBRC 104410 / AZM16c01)</name>
    <dbReference type="NCBI Taxonomy" id="511051"/>
    <lineage>
        <taxon>Bacteria</taxon>
        <taxon>Pseudomonadati</taxon>
        <taxon>Caldisericota/Cryosericota group</taxon>
        <taxon>Caldisericota</taxon>
        <taxon>Caldisericia</taxon>
        <taxon>Caldisericales</taxon>
        <taxon>Caldisericaceae</taxon>
        <taxon>Caldisericum</taxon>
    </lineage>
</organism>
<dbReference type="Gene3D" id="3.40.50.300">
    <property type="entry name" value="P-loop containing nucleotide triphosphate hydrolases"/>
    <property type="match status" value="1"/>
</dbReference>
<evidence type="ECO:0000313" key="2">
    <source>
        <dbReference type="Proteomes" id="UP000004793"/>
    </source>
</evidence>
<dbReference type="Proteomes" id="UP000004793">
    <property type="component" value="Chromosome"/>
</dbReference>
<sequence length="654" mass="77037">MKDWKEVLLDRSLPSPIPPPPYSNLEQSFGFLDRENEIKEFLDLINKAVIEHRGFLIFLLGDQGKGKTTFLKYIKENYFYPSKDNSDKLFVSMHFPQELSELDFSFIFTKYIGEIVNSGLIDKLRDRVVYELNSTLGLNLEYTDKNQVIDFLTKVKNLVITLPKNLLKNMEIITFVISSYIYYPEIQSFIDYGEQPNNQFLGLLKHGPNEVSVSKIYLFSKFLRDFMGIKHTVFSIDDFDILERNENVYRTLYKLLMSFRNANLVEEFSIVLSGSVSFYEEFIQSLSQNERQRIENWGYPIFFESLDTKDVLDLIKRSFSNFWMNYNVIPPDNPYGVFSSDSISFLYTYTNKDIRETLRKLYDLINEMRSLGNIVDYSDVKKIISKFKVDKVGLKDVELNYFKNLLIEKVKLFKSSDFINEKLKDAFNKLIKYYESRSISIRAEKEVNINGSFADVLLTVNKINEGMRYEIIFEVKIKDSEVSEEEISSRINLIKGNERRYLYWISRSKLHELDYTDGNDKKRILRDTPLTETEIAYLSYLVHIPEIFGWDKFEDNDLELILKQSGINMDLILNLQAPKEDKPSNIYALFEEILDRFLKEEKIYVLKKTVLREVRGKGFKDFSDEYLMGVLSEVAHQKNLRITDSQIRFDIKKI</sequence>
<keyword evidence="2" id="KW-1185">Reference proteome</keyword>
<proteinExistence type="predicted"/>
<name>A0A7U6JFF7_CALEA</name>
<dbReference type="SUPFAM" id="SSF52540">
    <property type="entry name" value="P-loop containing nucleoside triphosphate hydrolases"/>
    <property type="match status" value="1"/>
</dbReference>
<dbReference type="OrthoDB" id="6627169at2"/>
<dbReference type="AlphaFoldDB" id="A0A7U6JFF7"/>
<gene>
    <name evidence="1" type="ordered locus">CSE_02630</name>
</gene>
<reference evidence="1 2" key="1">
    <citation type="submission" date="2011-01" db="EMBL/GenBank/DDBJ databases">
        <title>Whole genome sequence of Caldisericum exile AZM16c01.</title>
        <authorList>
            <person name="Narita-Yamada S."/>
            <person name="Kawakoshi A."/>
            <person name="Nakamura S."/>
            <person name="Sasagawa M."/>
            <person name="Fukada J."/>
            <person name="Sekine M."/>
            <person name="Kato Y."/>
            <person name="Fukai R."/>
            <person name="Sasaki K."/>
            <person name="Hanamaki A."/>
            <person name="Narita H."/>
            <person name="Konno Y."/>
            <person name="Mori K."/>
            <person name="Yamazaki S."/>
            <person name="Suzuki K."/>
            <person name="Fujita N."/>
        </authorList>
    </citation>
    <scope>NUCLEOTIDE SEQUENCE [LARGE SCALE GENOMIC DNA]</scope>
    <source>
        <strain evidence="2">DSM 21853 / NBRC 104410 / AZM16c01</strain>
    </source>
</reference>